<sequence>MKKILFIFGVLGILGGCTSVSTQNNFPKNNQEMIVNGKNGYIGKLITKDNWESATFVEGKNKSELVRMISGDGIKMGNNNMSIHFKNNMGILERKK</sequence>
<reference evidence="2 3" key="1">
    <citation type="submission" date="2017-02" db="EMBL/GenBank/DDBJ databases">
        <authorList>
            <person name="Peterson S.W."/>
        </authorList>
    </citation>
    <scope>NUCLEOTIDE SEQUENCE [LARGE SCALE GENOMIC DNA]</scope>
    <source>
        <strain evidence="2 3">ATCC 700028</strain>
    </source>
</reference>
<name>A0A1T4NIX8_9FUSO</name>
<dbReference type="Proteomes" id="UP000191153">
    <property type="component" value="Unassembled WGS sequence"/>
</dbReference>
<keyword evidence="1" id="KW-0732">Signal</keyword>
<dbReference type="RefSeq" id="WP_078694040.1">
    <property type="nucleotide sequence ID" value="NZ_FUWX01000011.1"/>
</dbReference>
<accession>A0A1T4NIX8</accession>
<dbReference type="EMBL" id="FUWX01000011">
    <property type="protein sequence ID" value="SJZ79194.1"/>
    <property type="molecule type" value="Genomic_DNA"/>
</dbReference>
<gene>
    <name evidence="2" type="ORF">SAMN02745174_01549</name>
</gene>
<proteinExistence type="predicted"/>
<feature type="signal peptide" evidence="1">
    <location>
        <begin position="1"/>
        <end position="22"/>
    </location>
</feature>
<dbReference type="OrthoDB" id="9996271at2"/>
<dbReference type="AlphaFoldDB" id="A0A1T4NIX8"/>
<evidence type="ECO:0000256" key="1">
    <source>
        <dbReference type="SAM" id="SignalP"/>
    </source>
</evidence>
<dbReference type="PROSITE" id="PS51257">
    <property type="entry name" value="PROKAR_LIPOPROTEIN"/>
    <property type="match status" value="1"/>
</dbReference>
<organism evidence="2 3">
    <name type="scientific">Cetobacterium ceti</name>
    <dbReference type="NCBI Taxonomy" id="180163"/>
    <lineage>
        <taxon>Bacteria</taxon>
        <taxon>Fusobacteriati</taxon>
        <taxon>Fusobacteriota</taxon>
        <taxon>Fusobacteriia</taxon>
        <taxon>Fusobacteriales</taxon>
        <taxon>Fusobacteriaceae</taxon>
        <taxon>Cetobacterium</taxon>
    </lineage>
</organism>
<keyword evidence="3" id="KW-1185">Reference proteome</keyword>
<protein>
    <submittedName>
        <fullName evidence="2">Uncharacterized protein</fullName>
    </submittedName>
</protein>
<dbReference type="STRING" id="180163.SAMN02745174_01549"/>
<feature type="chain" id="PRO_5012142812" evidence="1">
    <location>
        <begin position="23"/>
        <end position="96"/>
    </location>
</feature>
<evidence type="ECO:0000313" key="3">
    <source>
        <dbReference type="Proteomes" id="UP000191153"/>
    </source>
</evidence>
<evidence type="ECO:0000313" key="2">
    <source>
        <dbReference type="EMBL" id="SJZ79194.1"/>
    </source>
</evidence>